<accession>A0A9N9RN75</accession>
<reference evidence="2" key="2">
    <citation type="submission" date="2022-10" db="EMBL/GenBank/DDBJ databases">
        <authorList>
            <consortium name="ENA_rothamsted_submissions"/>
            <consortium name="culmorum"/>
            <person name="King R."/>
        </authorList>
    </citation>
    <scope>NUCLEOTIDE SEQUENCE</scope>
</reference>
<dbReference type="Proteomes" id="UP001153620">
    <property type="component" value="Chromosome 1"/>
</dbReference>
<protein>
    <recommendedName>
        <fullName evidence="1">BTB domain-containing protein</fullName>
    </recommendedName>
</protein>
<dbReference type="SMART" id="SM00225">
    <property type="entry name" value="BTB"/>
    <property type="match status" value="1"/>
</dbReference>
<name>A0A9N9RN75_9DIPT</name>
<dbReference type="PROSITE" id="PS50097">
    <property type="entry name" value="BTB"/>
    <property type="match status" value="1"/>
</dbReference>
<feature type="domain" description="BTB" evidence="1">
    <location>
        <begin position="166"/>
        <end position="230"/>
    </location>
</feature>
<dbReference type="Pfam" id="PF00651">
    <property type="entry name" value="BTB"/>
    <property type="match status" value="1"/>
</dbReference>
<dbReference type="AlphaFoldDB" id="A0A9N9RN75"/>
<keyword evidence="3" id="KW-1185">Reference proteome</keyword>
<gene>
    <name evidence="2" type="ORF">CHIRRI_LOCUS3153</name>
</gene>
<dbReference type="Gene3D" id="3.80.10.10">
    <property type="entry name" value="Ribonuclease Inhibitor"/>
    <property type="match status" value="1"/>
</dbReference>
<dbReference type="Gene3D" id="3.30.710.10">
    <property type="entry name" value="Potassium Channel Kv1.1, Chain A"/>
    <property type="match status" value="1"/>
</dbReference>
<dbReference type="InterPro" id="IPR032675">
    <property type="entry name" value="LRR_dom_sf"/>
</dbReference>
<dbReference type="CDD" id="cd18186">
    <property type="entry name" value="BTB_POZ_ZBTB_KLHL-like"/>
    <property type="match status" value="1"/>
</dbReference>
<dbReference type="InterPro" id="IPR011333">
    <property type="entry name" value="SKP1/BTB/POZ_sf"/>
</dbReference>
<dbReference type="OrthoDB" id="2311693at2759"/>
<sequence length="341" mass="40000">MESLELNKTDITELDKESLIKFKTLKRFASIGNKITILNGDLFDEFENLECIQFESSTLLLVDPLILDGLDNLKHVEFTGSAKYNLLHYSVYDGQLSFKTTDKIKKHLLDQFTKFKYVKGLQETVDLLSLEEQENEDDQEEEVEDLNPYIGLFADIKRVLQDEKLKDLTININDRKWRVNKFVMAIRSPFIAKLLQARPSVEELNFDDIPIETFEKILEFIYTNELPEDTNFMHLFAAASKLQILSLKVYAEANIYNEIDGDNAIDVFSLGHKCDSNDLKVKAYEEVKKKYEVFDFKDEWLADSDGLKKILEGFKKQEDELWKFRMQFERMISEDRENLEF</sequence>
<dbReference type="EMBL" id="OU895877">
    <property type="protein sequence ID" value="CAG9800203.1"/>
    <property type="molecule type" value="Genomic_DNA"/>
</dbReference>
<dbReference type="SUPFAM" id="SSF54695">
    <property type="entry name" value="POZ domain"/>
    <property type="match status" value="1"/>
</dbReference>
<evidence type="ECO:0000259" key="1">
    <source>
        <dbReference type="PROSITE" id="PS50097"/>
    </source>
</evidence>
<dbReference type="InterPro" id="IPR000210">
    <property type="entry name" value="BTB/POZ_dom"/>
</dbReference>
<dbReference type="SUPFAM" id="SSF52058">
    <property type="entry name" value="L domain-like"/>
    <property type="match status" value="1"/>
</dbReference>
<reference evidence="2" key="1">
    <citation type="submission" date="2022-01" db="EMBL/GenBank/DDBJ databases">
        <authorList>
            <person name="King R."/>
        </authorList>
    </citation>
    <scope>NUCLEOTIDE SEQUENCE</scope>
</reference>
<proteinExistence type="predicted"/>
<organism evidence="2 3">
    <name type="scientific">Chironomus riparius</name>
    <dbReference type="NCBI Taxonomy" id="315576"/>
    <lineage>
        <taxon>Eukaryota</taxon>
        <taxon>Metazoa</taxon>
        <taxon>Ecdysozoa</taxon>
        <taxon>Arthropoda</taxon>
        <taxon>Hexapoda</taxon>
        <taxon>Insecta</taxon>
        <taxon>Pterygota</taxon>
        <taxon>Neoptera</taxon>
        <taxon>Endopterygota</taxon>
        <taxon>Diptera</taxon>
        <taxon>Nematocera</taxon>
        <taxon>Chironomoidea</taxon>
        <taxon>Chironomidae</taxon>
        <taxon>Chironominae</taxon>
        <taxon>Chironomus</taxon>
    </lineage>
</organism>
<evidence type="ECO:0000313" key="3">
    <source>
        <dbReference type="Proteomes" id="UP001153620"/>
    </source>
</evidence>
<evidence type="ECO:0000313" key="2">
    <source>
        <dbReference type="EMBL" id="CAG9800203.1"/>
    </source>
</evidence>
<dbReference type="PANTHER" id="PTHR24413">
    <property type="entry name" value="SPECKLE-TYPE POZ PROTEIN"/>
    <property type="match status" value="1"/>
</dbReference>